<dbReference type="Proteomes" id="UP000184048">
    <property type="component" value="Unassembled WGS sequence"/>
</dbReference>
<feature type="transmembrane region" description="Helical" evidence="6">
    <location>
        <begin position="124"/>
        <end position="143"/>
    </location>
</feature>
<dbReference type="InterPro" id="IPR037185">
    <property type="entry name" value="EmrE-like"/>
</dbReference>
<evidence type="ECO:0000256" key="3">
    <source>
        <dbReference type="ARBA" id="ARBA00022692"/>
    </source>
</evidence>
<feature type="transmembrane region" description="Helical" evidence="6">
    <location>
        <begin position="98"/>
        <end position="117"/>
    </location>
</feature>
<sequence>MNNHKLRNWSIFILLSLIWGSSFILMKKGSENLTGIQIGALRIFSAGLVFIPFALFHISKIPRQKLALVVCSGLLGNFFPAFLFAIAIEHIESSMEGILNSLTPLFVIIIGVLFFKAKMPNRKIAGVLIGFIGLLILSFAKGSVNSVNLGYTLLILLATFFYGLNVNIVSHYLKEVDPLKMATVSLAILSIPAGIIAWQQNVFAIAQFDEGAIWSIAASVLLGVVGSAIATVLFYGLIRNAGGLFASLVTYAIPIVSILWGLLDHENVTLNQVGCLGIILGGVYLANK</sequence>
<protein>
    <submittedName>
        <fullName evidence="8">EamA domain-containing membrane protein RarD</fullName>
    </submittedName>
</protein>
<evidence type="ECO:0000259" key="7">
    <source>
        <dbReference type="Pfam" id="PF00892"/>
    </source>
</evidence>
<dbReference type="PANTHER" id="PTHR32322:SF2">
    <property type="entry name" value="EAMA DOMAIN-CONTAINING PROTEIN"/>
    <property type="match status" value="1"/>
</dbReference>
<proteinExistence type="inferred from homology"/>
<feature type="transmembrane region" description="Helical" evidence="6">
    <location>
        <begin position="269"/>
        <end position="286"/>
    </location>
</feature>
<keyword evidence="9" id="KW-1185">Reference proteome</keyword>
<feature type="transmembrane region" description="Helical" evidence="6">
    <location>
        <begin position="244"/>
        <end position="263"/>
    </location>
</feature>
<evidence type="ECO:0000256" key="2">
    <source>
        <dbReference type="ARBA" id="ARBA00007362"/>
    </source>
</evidence>
<feature type="transmembrane region" description="Helical" evidence="6">
    <location>
        <begin position="9"/>
        <end position="26"/>
    </location>
</feature>
<dbReference type="GO" id="GO:0016020">
    <property type="term" value="C:membrane"/>
    <property type="evidence" value="ECO:0007669"/>
    <property type="project" value="UniProtKB-SubCell"/>
</dbReference>
<dbReference type="InterPro" id="IPR000620">
    <property type="entry name" value="EamA_dom"/>
</dbReference>
<keyword evidence="3 6" id="KW-0812">Transmembrane</keyword>
<feature type="transmembrane region" description="Helical" evidence="6">
    <location>
        <begin position="149"/>
        <end position="169"/>
    </location>
</feature>
<name>A0A1M4W316_9BACT</name>
<dbReference type="AlphaFoldDB" id="A0A1M4W316"/>
<feature type="domain" description="EamA" evidence="7">
    <location>
        <begin position="153"/>
        <end position="286"/>
    </location>
</feature>
<feature type="transmembrane region" description="Helical" evidence="6">
    <location>
        <begin position="181"/>
        <end position="200"/>
    </location>
</feature>
<feature type="transmembrane region" description="Helical" evidence="6">
    <location>
        <begin position="212"/>
        <end position="237"/>
    </location>
</feature>
<dbReference type="EMBL" id="FQUU01000003">
    <property type="protein sequence ID" value="SHE75362.1"/>
    <property type="molecule type" value="Genomic_DNA"/>
</dbReference>
<dbReference type="PANTHER" id="PTHR32322">
    <property type="entry name" value="INNER MEMBRANE TRANSPORTER"/>
    <property type="match status" value="1"/>
</dbReference>
<evidence type="ECO:0000256" key="1">
    <source>
        <dbReference type="ARBA" id="ARBA00004141"/>
    </source>
</evidence>
<comment type="similarity">
    <text evidence="2">Belongs to the EamA transporter family.</text>
</comment>
<evidence type="ECO:0000256" key="4">
    <source>
        <dbReference type="ARBA" id="ARBA00022989"/>
    </source>
</evidence>
<reference evidence="8 9" key="1">
    <citation type="submission" date="2016-11" db="EMBL/GenBank/DDBJ databases">
        <authorList>
            <person name="Jaros S."/>
            <person name="Januszkiewicz K."/>
            <person name="Wedrychowicz H."/>
        </authorList>
    </citation>
    <scope>NUCLEOTIDE SEQUENCE [LARGE SCALE GENOMIC DNA]</scope>
    <source>
        <strain evidence="8 9">DSM 18119</strain>
    </source>
</reference>
<feature type="domain" description="EamA" evidence="7">
    <location>
        <begin position="12"/>
        <end position="138"/>
    </location>
</feature>
<keyword evidence="5 6" id="KW-0472">Membrane</keyword>
<dbReference type="RefSeq" id="WP_072834185.1">
    <property type="nucleotide sequence ID" value="NZ_FQUU01000003.1"/>
</dbReference>
<dbReference type="Pfam" id="PF00892">
    <property type="entry name" value="EamA"/>
    <property type="match status" value="2"/>
</dbReference>
<feature type="transmembrane region" description="Helical" evidence="6">
    <location>
        <begin position="66"/>
        <end position="86"/>
    </location>
</feature>
<keyword evidence="4 6" id="KW-1133">Transmembrane helix</keyword>
<dbReference type="InterPro" id="IPR050638">
    <property type="entry name" value="AA-Vitamin_Transporters"/>
</dbReference>
<feature type="transmembrane region" description="Helical" evidence="6">
    <location>
        <begin position="38"/>
        <end position="59"/>
    </location>
</feature>
<evidence type="ECO:0000256" key="5">
    <source>
        <dbReference type="ARBA" id="ARBA00023136"/>
    </source>
</evidence>
<comment type="subcellular location">
    <subcellularLocation>
        <location evidence="1">Membrane</location>
        <topology evidence="1">Multi-pass membrane protein</topology>
    </subcellularLocation>
</comment>
<evidence type="ECO:0000313" key="8">
    <source>
        <dbReference type="EMBL" id="SHE75362.1"/>
    </source>
</evidence>
<dbReference type="SUPFAM" id="SSF103481">
    <property type="entry name" value="Multidrug resistance efflux transporter EmrE"/>
    <property type="match status" value="2"/>
</dbReference>
<accession>A0A1M4W316</accession>
<evidence type="ECO:0000313" key="9">
    <source>
        <dbReference type="Proteomes" id="UP000184048"/>
    </source>
</evidence>
<organism evidence="8 9">
    <name type="scientific">Flavisolibacter ginsengisoli DSM 18119</name>
    <dbReference type="NCBI Taxonomy" id="1121884"/>
    <lineage>
        <taxon>Bacteria</taxon>
        <taxon>Pseudomonadati</taxon>
        <taxon>Bacteroidota</taxon>
        <taxon>Chitinophagia</taxon>
        <taxon>Chitinophagales</taxon>
        <taxon>Chitinophagaceae</taxon>
        <taxon>Flavisolibacter</taxon>
    </lineage>
</organism>
<dbReference type="OrthoDB" id="1117213at2"/>
<evidence type="ECO:0000256" key="6">
    <source>
        <dbReference type="SAM" id="Phobius"/>
    </source>
</evidence>
<gene>
    <name evidence="8" type="ORF">SAMN02745131_01060</name>
</gene>
<dbReference type="STRING" id="1121884.SAMN02745131_01060"/>